<proteinExistence type="predicted"/>
<name>A0AAD5R9P1_PARTN</name>
<sequence>MAASEGREPAVVCWINGMRVLSSSYRNYMNLFLAKSLLRVKILLSKKGKV</sequence>
<dbReference type="AlphaFoldDB" id="A0AAD5R9P1"/>
<comment type="caution">
    <text evidence="1">The sequence shown here is derived from an EMBL/GenBank/DDBJ whole genome shotgun (WGS) entry which is preliminary data.</text>
</comment>
<evidence type="ECO:0000313" key="1">
    <source>
        <dbReference type="EMBL" id="KAJ1371958.1"/>
    </source>
</evidence>
<evidence type="ECO:0000313" key="2">
    <source>
        <dbReference type="Proteomes" id="UP001196413"/>
    </source>
</evidence>
<gene>
    <name evidence="1" type="ORF">KIN20_034006</name>
</gene>
<keyword evidence="2" id="KW-1185">Reference proteome</keyword>
<protein>
    <submittedName>
        <fullName evidence="1">Uncharacterized protein</fullName>
    </submittedName>
</protein>
<dbReference type="EMBL" id="JAHQIW010007072">
    <property type="protein sequence ID" value="KAJ1371958.1"/>
    <property type="molecule type" value="Genomic_DNA"/>
</dbReference>
<reference evidence="1" key="1">
    <citation type="submission" date="2021-06" db="EMBL/GenBank/DDBJ databases">
        <title>Parelaphostrongylus tenuis whole genome reference sequence.</title>
        <authorList>
            <person name="Garwood T.J."/>
            <person name="Larsen P.A."/>
            <person name="Fountain-Jones N.M."/>
            <person name="Garbe J.R."/>
            <person name="Macchietto M.G."/>
            <person name="Kania S.A."/>
            <person name="Gerhold R.W."/>
            <person name="Richards J.E."/>
            <person name="Wolf T.M."/>
        </authorList>
    </citation>
    <scope>NUCLEOTIDE SEQUENCE</scope>
    <source>
        <strain evidence="1">MNPRO001-30</strain>
        <tissue evidence="1">Meninges</tissue>
    </source>
</reference>
<accession>A0AAD5R9P1</accession>
<dbReference type="Proteomes" id="UP001196413">
    <property type="component" value="Unassembled WGS sequence"/>
</dbReference>
<organism evidence="1 2">
    <name type="scientific">Parelaphostrongylus tenuis</name>
    <name type="common">Meningeal worm</name>
    <dbReference type="NCBI Taxonomy" id="148309"/>
    <lineage>
        <taxon>Eukaryota</taxon>
        <taxon>Metazoa</taxon>
        <taxon>Ecdysozoa</taxon>
        <taxon>Nematoda</taxon>
        <taxon>Chromadorea</taxon>
        <taxon>Rhabditida</taxon>
        <taxon>Rhabditina</taxon>
        <taxon>Rhabditomorpha</taxon>
        <taxon>Strongyloidea</taxon>
        <taxon>Metastrongylidae</taxon>
        <taxon>Parelaphostrongylus</taxon>
    </lineage>
</organism>